<feature type="coiled-coil region" evidence="1">
    <location>
        <begin position="214"/>
        <end position="309"/>
    </location>
</feature>
<feature type="coiled-coil region" evidence="1">
    <location>
        <begin position="557"/>
        <end position="616"/>
    </location>
</feature>
<dbReference type="WormBase" id="CBG23227">
    <property type="protein sequence ID" value="CBP12370"/>
    <property type="gene ID" value="WBGene00041618"/>
</dbReference>
<dbReference type="STRING" id="6238.A8Y4E9"/>
<organism evidence="3 4">
    <name type="scientific">Caenorhabditis briggsae</name>
    <dbReference type="NCBI Taxonomy" id="6238"/>
    <lineage>
        <taxon>Eukaryota</taxon>
        <taxon>Metazoa</taxon>
        <taxon>Ecdysozoa</taxon>
        <taxon>Nematoda</taxon>
        <taxon>Chromadorea</taxon>
        <taxon>Rhabditida</taxon>
        <taxon>Rhabditina</taxon>
        <taxon>Rhabditomorpha</taxon>
        <taxon>Rhabditoidea</taxon>
        <taxon>Rhabditidae</taxon>
        <taxon>Peloderinae</taxon>
        <taxon>Caenorhabditis</taxon>
    </lineage>
</organism>
<feature type="region of interest" description="Disordered" evidence="2">
    <location>
        <begin position="769"/>
        <end position="808"/>
    </location>
</feature>
<reference evidence="3 4" key="2">
    <citation type="journal article" date="2011" name="PLoS Genet.">
        <title>Caenorhabditis briggsae recombinant inbred line genotypes reveal inter-strain incompatibility and the evolution of recombination.</title>
        <authorList>
            <person name="Ross J.A."/>
            <person name="Koboldt D.C."/>
            <person name="Staisch J.E."/>
            <person name="Chamberlin H.M."/>
            <person name="Gupta B.P."/>
            <person name="Miller R.D."/>
            <person name="Baird S.E."/>
            <person name="Haag E.S."/>
        </authorList>
    </citation>
    <scope>NUCLEOTIDE SEQUENCE [LARGE SCALE GENOMIC DNA]</scope>
    <source>
        <strain evidence="3 4">AF16</strain>
    </source>
</reference>
<dbReference type="FunCoup" id="A8Y4E9">
    <property type="interactions" value="144"/>
</dbReference>
<dbReference type="eggNOG" id="ENOG502THVS">
    <property type="taxonomic scope" value="Eukaryota"/>
</dbReference>
<evidence type="ECO:0000313" key="5">
    <source>
        <dbReference type="WormBase" id="CBG23227"/>
    </source>
</evidence>
<dbReference type="InParanoid" id="A8Y4E9"/>
<dbReference type="Proteomes" id="UP000008549">
    <property type="component" value="Unassembled WGS sequence"/>
</dbReference>
<feature type="compositionally biased region" description="Basic and acidic residues" evidence="2">
    <location>
        <begin position="666"/>
        <end position="675"/>
    </location>
</feature>
<protein>
    <submittedName>
        <fullName evidence="3">Protein CBR-LIN-5</fullName>
    </submittedName>
</protein>
<dbReference type="CTD" id="8578535"/>
<keyword evidence="1" id="KW-0175">Coiled coil</keyword>
<dbReference type="HOGENOM" id="CLU_022152_0_0_1"/>
<dbReference type="OMA" id="QWRLKME"/>
<keyword evidence="4" id="KW-1185">Reference proteome</keyword>
<accession>A8Y4E9</accession>
<feature type="region of interest" description="Disordered" evidence="2">
    <location>
        <begin position="657"/>
        <end position="676"/>
    </location>
</feature>
<dbReference type="KEGG" id="cbr:CBG_23227"/>
<feature type="coiled-coil region" evidence="1">
    <location>
        <begin position="338"/>
        <end position="531"/>
    </location>
</feature>
<dbReference type="RefSeq" id="XP_045097809.1">
    <property type="nucleotide sequence ID" value="XM_045237512.1"/>
</dbReference>
<dbReference type="GeneID" id="8578535"/>
<sequence>MSVDPLIVDAYLRLTNRFASEFGNETESISSLSDLWEKQDVMVYRLMGIDKKSIGSADRSADLFYDVLHRKIRMGNGSLAEALDPREAARGNLLEICKFYALILEVLRKDDSNHLTNILEPLAQQTGFNSSVLLDTFTHFDNLYSEDTVDEWWSCLMSTDDSELLNGLRTPTRNSLSAAAFATPTATARRLRTATSTARRSPIAEAVDSPTMKFMRSERDLKQAKIAVRVAEQQAEELELDNREQKKQINQLKLTFRYFRNEELKREIAEKRESAEDAELRAQETSAALEAKQQEVDTLRQQLEKCREILRLEQRHLEVSEAEKETIALKFATASEDLEKCMKEMRRLRDSNEQESDSYRQKERELTDKLRTAKTENQYLTEHLSNLEMHKTSLQAENDRLKETVEELSLTSSRYKQDADNAMTTLGDERERLKQTISTLQREHVERMNMSKSTIERIQRELEEERKDKNELSSLLNELNEKALGTDKETHDQAEGFLSARACLEGAKKRIQQLELELKGKEGFNAVLERQIEKSKEILQTELMIREQSAIQFHNVKAELEEQSVNKDREIVLLKENMQNLIARHQNQMEEQQSALKACEKQIEELCQQVEELTSKSSEVGQKNCFLEERIKLFENMPRSPTRRSASPDSLLEFVATEEPAETEEESRRNVEQTPRKSVAFSVDLNLTEKGTPIGFKSNPRDSICSMDFFDRSSTARSSMISDTLTIGSNQDFKTPFTPSGTSKERVSLLASRNESVKPHLRSAYTVEMSNVNSPSGDEENVRRGGAAGEKKQKKRRDSIMSIFKSKN</sequence>
<dbReference type="AlphaFoldDB" id="A8Y4E9"/>
<gene>
    <name evidence="3" type="primary">Cbr-lin-5</name>
    <name evidence="5" type="ORF">CBG23227</name>
    <name evidence="3" type="ORF">CBG_23227</name>
</gene>
<reference evidence="3 4" key="1">
    <citation type="journal article" date="2003" name="PLoS Biol.">
        <title>The genome sequence of Caenorhabditis briggsae: a platform for comparative genomics.</title>
        <authorList>
            <person name="Stein L.D."/>
            <person name="Bao Z."/>
            <person name="Blasiar D."/>
            <person name="Blumenthal T."/>
            <person name="Brent M.R."/>
            <person name="Chen N."/>
            <person name="Chinwalla A."/>
            <person name="Clarke L."/>
            <person name="Clee C."/>
            <person name="Coghlan A."/>
            <person name="Coulson A."/>
            <person name="D'Eustachio P."/>
            <person name="Fitch D.H."/>
            <person name="Fulton L.A."/>
            <person name="Fulton R.E."/>
            <person name="Griffiths-Jones S."/>
            <person name="Harris T.W."/>
            <person name="Hillier L.W."/>
            <person name="Kamath R."/>
            <person name="Kuwabara P.E."/>
            <person name="Mardis E.R."/>
            <person name="Marra M.A."/>
            <person name="Miner T.L."/>
            <person name="Minx P."/>
            <person name="Mullikin J.C."/>
            <person name="Plumb R.W."/>
            <person name="Rogers J."/>
            <person name="Schein J.E."/>
            <person name="Sohrmann M."/>
            <person name="Spieth J."/>
            <person name="Stajich J.E."/>
            <person name="Wei C."/>
            <person name="Willey D."/>
            <person name="Wilson R.K."/>
            <person name="Durbin R."/>
            <person name="Waterston R.H."/>
        </authorList>
    </citation>
    <scope>NUCLEOTIDE SEQUENCE [LARGE SCALE GENOMIC DNA]</scope>
    <source>
        <strain evidence="3 4">AF16</strain>
    </source>
</reference>
<evidence type="ECO:0000313" key="4">
    <source>
        <dbReference type="Proteomes" id="UP000008549"/>
    </source>
</evidence>
<name>A8Y4E9_CAEBR</name>
<proteinExistence type="predicted"/>
<evidence type="ECO:0000256" key="1">
    <source>
        <dbReference type="SAM" id="Coils"/>
    </source>
</evidence>
<evidence type="ECO:0000256" key="2">
    <source>
        <dbReference type="SAM" id="MobiDB-lite"/>
    </source>
</evidence>
<evidence type="ECO:0000313" key="3">
    <source>
        <dbReference type="EMBL" id="CAP39769.2"/>
    </source>
</evidence>
<dbReference type="EMBL" id="HE601533">
    <property type="protein sequence ID" value="CAP39769.2"/>
    <property type="molecule type" value="Genomic_DNA"/>
</dbReference>